<evidence type="ECO:0000313" key="7">
    <source>
        <dbReference type="EMBL" id="EFJ29870.1"/>
    </source>
</evidence>
<evidence type="ECO:0000256" key="2">
    <source>
        <dbReference type="ARBA" id="ARBA00022475"/>
    </source>
</evidence>
<reference evidence="7 8" key="1">
    <citation type="journal article" date="2011" name="Science">
        <title>The Selaginella genome identifies genetic changes associated with the evolution of vascular plants.</title>
        <authorList>
            <person name="Banks J.A."/>
            <person name="Nishiyama T."/>
            <person name="Hasebe M."/>
            <person name="Bowman J.L."/>
            <person name="Gribskov M."/>
            <person name="dePamphilis C."/>
            <person name="Albert V.A."/>
            <person name="Aono N."/>
            <person name="Aoyama T."/>
            <person name="Ambrose B.A."/>
            <person name="Ashton N.W."/>
            <person name="Axtell M.J."/>
            <person name="Barker E."/>
            <person name="Barker M.S."/>
            <person name="Bennetzen J.L."/>
            <person name="Bonawitz N.D."/>
            <person name="Chapple C."/>
            <person name="Cheng C."/>
            <person name="Correa L.G."/>
            <person name="Dacre M."/>
            <person name="DeBarry J."/>
            <person name="Dreyer I."/>
            <person name="Elias M."/>
            <person name="Engstrom E.M."/>
            <person name="Estelle M."/>
            <person name="Feng L."/>
            <person name="Finet C."/>
            <person name="Floyd S.K."/>
            <person name="Frommer W.B."/>
            <person name="Fujita T."/>
            <person name="Gramzow L."/>
            <person name="Gutensohn M."/>
            <person name="Harholt J."/>
            <person name="Hattori M."/>
            <person name="Heyl A."/>
            <person name="Hirai T."/>
            <person name="Hiwatashi Y."/>
            <person name="Ishikawa M."/>
            <person name="Iwata M."/>
            <person name="Karol K.G."/>
            <person name="Koehler B."/>
            <person name="Kolukisaoglu U."/>
            <person name="Kubo M."/>
            <person name="Kurata T."/>
            <person name="Lalonde S."/>
            <person name="Li K."/>
            <person name="Li Y."/>
            <person name="Litt A."/>
            <person name="Lyons E."/>
            <person name="Manning G."/>
            <person name="Maruyama T."/>
            <person name="Michael T.P."/>
            <person name="Mikami K."/>
            <person name="Miyazaki S."/>
            <person name="Morinaga S."/>
            <person name="Murata T."/>
            <person name="Mueller-Roeber B."/>
            <person name="Nelson D.R."/>
            <person name="Obara M."/>
            <person name="Oguri Y."/>
            <person name="Olmstead R.G."/>
            <person name="Onodera N."/>
            <person name="Petersen B.L."/>
            <person name="Pils B."/>
            <person name="Prigge M."/>
            <person name="Rensing S.A."/>
            <person name="Riano-Pachon D.M."/>
            <person name="Roberts A.W."/>
            <person name="Sato Y."/>
            <person name="Scheller H.V."/>
            <person name="Schulz B."/>
            <person name="Schulz C."/>
            <person name="Shakirov E.V."/>
            <person name="Shibagaki N."/>
            <person name="Shinohara N."/>
            <person name="Shippen D.E."/>
            <person name="Soerensen I."/>
            <person name="Sotooka R."/>
            <person name="Sugimoto N."/>
            <person name="Sugita M."/>
            <person name="Sumikawa N."/>
            <person name="Tanurdzic M."/>
            <person name="Theissen G."/>
            <person name="Ulvskov P."/>
            <person name="Wakazuki S."/>
            <person name="Weng J.K."/>
            <person name="Willats W.W."/>
            <person name="Wipf D."/>
            <person name="Wolf P.G."/>
            <person name="Yang L."/>
            <person name="Zimmer A.D."/>
            <person name="Zhu Q."/>
            <person name="Mitros T."/>
            <person name="Hellsten U."/>
            <person name="Loque D."/>
            <person name="Otillar R."/>
            <person name="Salamov A."/>
            <person name="Schmutz J."/>
            <person name="Shapiro H."/>
            <person name="Lindquist E."/>
            <person name="Lucas S."/>
            <person name="Rokhsar D."/>
            <person name="Grigoriev I.V."/>
        </authorList>
    </citation>
    <scope>NUCLEOTIDE SEQUENCE [LARGE SCALE GENOMIC DNA]</scope>
</reference>
<dbReference type="InterPro" id="IPR051258">
    <property type="entry name" value="Diverse_Substrate_Transporter"/>
</dbReference>
<dbReference type="OMA" id="CDSTWAI"/>
<dbReference type="GO" id="GO:0016020">
    <property type="term" value="C:membrane"/>
    <property type="evidence" value="ECO:0000318"/>
    <property type="project" value="GO_Central"/>
</dbReference>
<organism evidence="8">
    <name type="scientific">Selaginella moellendorffii</name>
    <name type="common">Spikemoss</name>
    <dbReference type="NCBI Taxonomy" id="88036"/>
    <lineage>
        <taxon>Eukaryota</taxon>
        <taxon>Viridiplantae</taxon>
        <taxon>Streptophyta</taxon>
        <taxon>Embryophyta</taxon>
        <taxon>Tracheophyta</taxon>
        <taxon>Lycopodiopsida</taxon>
        <taxon>Selaginellales</taxon>
        <taxon>Selaginellaceae</taxon>
        <taxon>Selaginella</taxon>
    </lineage>
</organism>
<dbReference type="AlphaFoldDB" id="D8RCK6"/>
<dbReference type="HOGENOM" id="CLU_037174_0_0_1"/>
<dbReference type="GO" id="GO:0005886">
    <property type="term" value="C:plasma membrane"/>
    <property type="evidence" value="ECO:0007669"/>
    <property type="project" value="UniProtKB-SubCell"/>
</dbReference>
<keyword evidence="5" id="KW-0472">Membrane</keyword>
<evidence type="ECO:0008006" key="9">
    <source>
        <dbReference type="Google" id="ProtNLM"/>
    </source>
</evidence>
<dbReference type="KEGG" id="smo:SELMODRAFT_409828"/>
<keyword evidence="2" id="KW-1003">Cell membrane</keyword>
<feature type="chain" id="PRO_5003121706" description="EamA domain-containing protein" evidence="6">
    <location>
        <begin position="25"/>
        <end position="545"/>
    </location>
</feature>
<name>D8RCK6_SELML</name>
<evidence type="ECO:0000256" key="3">
    <source>
        <dbReference type="ARBA" id="ARBA00022692"/>
    </source>
</evidence>
<dbReference type="PANTHER" id="PTHR42920">
    <property type="entry name" value="OS03G0707200 PROTEIN-RELATED"/>
    <property type="match status" value="1"/>
</dbReference>
<keyword evidence="8" id="KW-1185">Reference proteome</keyword>
<dbReference type="InParanoid" id="D8RCK6"/>
<dbReference type="STRING" id="88036.D8RCK6"/>
<dbReference type="Gramene" id="EFJ29870">
    <property type="protein sequence ID" value="EFJ29870"/>
    <property type="gene ID" value="SELMODRAFT_409828"/>
</dbReference>
<evidence type="ECO:0000256" key="6">
    <source>
        <dbReference type="SAM" id="SignalP"/>
    </source>
</evidence>
<evidence type="ECO:0000256" key="1">
    <source>
        <dbReference type="ARBA" id="ARBA00004651"/>
    </source>
</evidence>
<evidence type="ECO:0000256" key="4">
    <source>
        <dbReference type="ARBA" id="ARBA00022989"/>
    </source>
</evidence>
<dbReference type="EMBL" id="GL377576">
    <property type="protein sequence ID" value="EFJ29870.1"/>
    <property type="molecule type" value="Genomic_DNA"/>
</dbReference>
<proteinExistence type="predicted"/>
<comment type="subcellular location">
    <subcellularLocation>
        <location evidence="1">Cell membrane</location>
        <topology evidence="1">Multi-pass membrane protein</topology>
    </subcellularLocation>
</comment>
<evidence type="ECO:0000313" key="8">
    <source>
        <dbReference type="Proteomes" id="UP000001514"/>
    </source>
</evidence>
<dbReference type="eggNOG" id="ENOG502QPTR">
    <property type="taxonomic scope" value="Eukaryota"/>
</dbReference>
<keyword evidence="6" id="KW-0732">Signal</keyword>
<sequence length="545" mass="59048">MPLLTTEFLAVLVAAWRIHEPTHSDKDNLRQNQQSLSDLLIGAPAVALSPQKKCNVANGRNGIRRLRKNTVVKILARLNRASRKSSRGFALASRRCSSTPSSPKVCLDGSKKDHRDKLVLLNLLAALYGLGNVISKFVDAGAAPATLNSAVKYASASLVFLPFLIRSLKSDDGGHIRAGVELSLWTFAHSLLSSSSPRSTDMNAASLLYALTVLGIPVMQLYAGRSSKVTWLAITAALLGMGLLEEEGAGWKGILLPSCDSTWAIVEASFSILQLLRSESLGRNRDPVRLNAIQLSLLSILNAGVELSHLNSWTSLVSEAQTLPWCPLLFSGLVCVGLGSLLEMRGLRGVNSSTIAMSSLMIPVWGAFFSLLEQGRSSQEIALLSGMVLTVARLSSFFMHGLLHHRDDEEEDNSNSQQSSQKSGVRNHLPVMILSCQLKYPYYVNQAQALLGDVDSSMNSSLELLENTSFPDHQQREIYQVKALHDHLLVGASDGIQGSGHADYSLVDTTVHIVTNFNNTFVALSVSTLQTLASWADSTLTIFVS</sequence>
<feature type="signal peptide" evidence="6">
    <location>
        <begin position="1"/>
        <end position="24"/>
    </location>
</feature>
<dbReference type="Proteomes" id="UP000001514">
    <property type="component" value="Unassembled WGS sequence"/>
</dbReference>
<evidence type="ECO:0000256" key="5">
    <source>
        <dbReference type="ARBA" id="ARBA00023136"/>
    </source>
</evidence>
<accession>D8RCK6</accession>
<dbReference type="PANTHER" id="PTHR42920:SF5">
    <property type="entry name" value="EAMA DOMAIN-CONTAINING PROTEIN"/>
    <property type="match status" value="1"/>
</dbReference>
<gene>
    <name evidence="7" type="ORF">SELMODRAFT_409828</name>
</gene>
<keyword evidence="4" id="KW-1133">Transmembrane helix</keyword>
<keyword evidence="3" id="KW-0812">Transmembrane</keyword>
<protein>
    <recommendedName>
        <fullName evidence="9">EamA domain-containing protein</fullName>
    </recommendedName>
</protein>